<feature type="transmembrane region" description="Helical" evidence="8">
    <location>
        <begin position="310"/>
        <end position="330"/>
    </location>
</feature>
<dbReference type="PRINTS" id="PR00175">
    <property type="entry name" value="NAALASMPORT"/>
</dbReference>
<dbReference type="PANTHER" id="PTHR30330:SF3">
    <property type="entry name" value="TRANSCRIPTIONAL REGULATOR, LRP FAMILY"/>
    <property type="match status" value="1"/>
</dbReference>
<dbReference type="NCBIfam" id="TIGR00835">
    <property type="entry name" value="agcS"/>
    <property type="match status" value="1"/>
</dbReference>
<keyword evidence="4" id="KW-1003">Cell membrane</keyword>
<keyword evidence="5 8" id="KW-0812">Transmembrane</keyword>
<evidence type="ECO:0000256" key="5">
    <source>
        <dbReference type="ARBA" id="ARBA00022692"/>
    </source>
</evidence>
<keyword evidence="8" id="KW-0769">Symport</keyword>
<dbReference type="PROSITE" id="PS00873">
    <property type="entry name" value="NA_ALANINE_SYMP"/>
    <property type="match status" value="1"/>
</dbReference>
<feature type="transmembrane region" description="Helical" evidence="8">
    <location>
        <begin position="394"/>
        <end position="413"/>
    </location>
</feature>
<dbReference type="EMBL" id="JAODYH010000007">
    <property type="protein sequence ID" value="MCT9812005.1"/>
    <property type="molecule type" value="Genomic_DNA"/>
</dbReference>
<feature type="transmembrane region" description="Helical" evidence="8">
    <location>
        <begin position="215"/>
        <end position="235"/>
    </location>
</feature>
<feature type="transmembrane region" description="Helical" evidence="8">
    <location>
        <begin position="187"/>
        <end position="208"/>
    </location>
</feature>
<evidence type="ECO:0000256" key="1">
    <source>
        <dbReference type="ARBA" id="ARBA00004651"/>
    </source>
</evidence>
<organism evidence="9 10">
    <name type="scientific">Acidovorax bellezanensis</name>
    <dbReference type="NCBI Taxonomy" id="2976702"/>
    <lineage>
        <taxon>Bacteria</taxon>
        <taxon>Pseudomonadati</taxon>
        <taxon>Pseudomonadota</taxon>
        <taxon>Betaproteobacteria</taxon>
        <taxon>Burkholderiales</taxon>
        <taxon>Comamonadaceae</taxon>
        <taxon>Acidovorax</taxon>
    </lineage>
</organism>
<dbReference type="PANTHER" id="PTHR30330">
    <property type="entry name" value="AGSS FAMILY TRANSPORTER, SODIUM-ALANINE"/>
    <property type="match status" value="1"/>
</dbReference>
<protein>
    <submittedName>
        <fullName evidence="9">Sodium:alanine symporter family protein</fullName>
    </submittedName>
</protein>
<feature type="transmembrane region" description="Helical" evidence="8">
    <location>
        <begin position="153"/>
        <end position="175"/>
    </location>
</feature>
<feature type="transmembrane region" description="Helical" evidence="8">
    <location>
        <begin position="14"/>
        <end position="33"/>
    </location>
</feature>
<keyword evidence="6 8" id="KW-1133">Transmembrane helix</keyword>
<feature type="transmembrane region" description="Helical" evidence="8">
    <location>
        <begin position="64"/>
        <end position="93"/>
    </location>
</feature>
<feature type="transmembrane region" description="Helical" evidence="8">
    <location>
        <begin position="241"/>
        <end position="268"/>
    </location>
</feature>
<dbReference type="RefSeq" id="WP_261501246.1">
    <property type="nucleotide sequence ID" value="NZ_JAODYH010000007.1"/>
</dbReference>
<dbReference type="Proteomes" id="UP001525968">
    <property type="component" value="Unassembled WGS sequence"/>
</dbReference>
<dbReference type="Gene3D" id="1.20.1740.10">
    <property type="entry name" value="Amino acid/polyamine transporter I"/>
    <property type="match status" value="1"/>
</dbReference>
<evidence type="ECO:0000313" key="10">
    <source>
        <dbReference type="Proteomes" id="UP001525968"/>
    </source>
</evidence>
<feature type="transmembrane region" description="Helical" evidence="8">
    <location>
        <begin position="99"/>
        <end position="120"/>
    </location>
</feature>
<evidence type="ECO:0000256" key="3">
    <source>
        <dbReference type="ARBA" id="ARBA00022448"/>
    </source>
</evidence>
<evidence type="ECO:0000256" key="2">
    <source>
        <dbReference type="ARBA" id="ARBA00009261"/>
    </source>
</evidence>
<evidence type="ECO:0000313" key="9">
    <source>
        <dbReference type="EMBL" id="MCT9812005.1"/>
    </source>
</evidence>
<proteinExistence type="inferred from homology"/>
<evidence type="ECO:0000256" key="6">
    <source>
        <dbReference type="ARBA" id="ARBA00022989"/>
    </source>
</evidence>
<reference evidence="9 10" key="1">
    <citation type="submission" date="2022-09" db="EMBL/GenBank/DDBJ databases">
        <title>Draft genome of isolate Be4.</title>
        <authorList>
            <person name="Sanchez-Castro I."/>
            <person name="Martinez-Rodriguez P."/>
            <person name="Descostes M."/>
            <person name="Merroun M."/>
        </authorList>
    </citation>
    <scope>NUCLEOTIDE SEQUENCE [LARGE SCALE GENOMIC DNA]</scope>
    <source>
        <strain evidence="9 10">Be4</strain>
    </source>
</reference>
<sequence length="460" mass="48753">MEFLNDIFTTLNNIVWGVPMIVLILGTGFYLQIRLGFMPLRNIVHGFRTIWRSRKMDDRADGDISPYAALMTALSATVGTGNIAGVATAIAVGGPGALFWMWMTALLGMATKYGEVVLAVKYREKNAKGQWVGGPMYAIKNGLGPRWRWMGTLFAIFGGFAGFGIGSMVQANGIASAMHSAFGLENWVTGIVLAVLVGAVVLGGITRIGAVAEKLVPAMCLVYIACVLCVLWVFVDRIPDALVLIVSQAFNPTAATGGFLGSTVLMALRMGVARGIFSNEAGLGTAGIAQAAGASKDPVFSGLVGMMGTFIDTIIVCTMTGLAIVVSGVWDSGATGAVLSSQSFEAALPGVGKYLLAMSLAVFAFTTILGWAYYGEKCWTYLVGSVCEKPFRILWTLAAYFGAVATLDFAWLVADTLNALMAIPNLISLLLLSPVIVQLTRDYFAKRNAGLVRLQENQGA</sequence>
<keyword evidence="3 8" id="KW-0813">Transport</keyword>
<accession>A0ABT2PNF1</accession>
<feature type="transmembrane region" description="Helical" evidence="8">
    <location>
        <begin position="354"/>
        <end position="374"/>
    </location>
</feature>
<dbReference type="InterPro" id="IPR001463">
    <property type="entry name" value="Na/Ala_symport"/>
</dbReference>
<dbReference type="Pfam" id="PF01235">
    <property type="entry name" value="Na_Ala_symp"/>
    <property type="match status" value="1"/>
</dbReference>
<evidence type="ECO:0000256" key="8">
    <source>
        <dbReference type="RuleBase" id="RU363064"/>
    </source>
</evidence>
<keyword evidence="7 8" id="KW-0472">Membrane</keyword>
<name>A0ABT2PNF1_9BURK</name>
<evidence type="ECO:0000256" key="4">
    <source>
        <dbReference type="ARBA" id="ARBA00022475"/>
    </source>
</evidence>
<comment type="subcellular location">
    <subcellularLocation>
        <location evidence="8">Cell inner membrane</location>
        <topology evidence="8">Multi-pass membrane protein</topology>
    </subcellularLocation>
    <subcellularLocation>
        <location evidence="1">Cell membrane</location>
        <topology evidence="1">Multi-pass membrane protein</topology>
    </subcellularLocation>
</comment>
<comment type="caution">
    <text evidence="9">The sequence shown here is derived from an EMBL/GenBank/DDBJ whole genome shotgun (WGS) entry which is preliminary data.</text>
</comment>
<keyword evidence="8" id="KW-0997">Cell inner membrane</keyword>
<gene>
    <name evidence="9" type="ORF">N0K08_15265</name>
</gene>
<keyword evidence="10" id="KW-1185">Reference proteome</keyword>
<evidence type="ECO:0000256" key="7">
    <source>
        <dbReference type="ARBA" id="ARBA00023136"/>
    </source>
</evidence>
<comment type="similarity">
    <text evidence="2 8">Belongs to the alanine or glycine:cation symporter (AGCS) (TC 2.A.25) family.</text>
</comment>
<feature type="transmembrane region" description="Helical" evidence="8">
    <location>
        <begin position="419"/>
        <end position="437"/>
    </location>
</feature>